<feature type="transmembrane region" description="Helical" evidence="1">
    <location>
        <begin position="259"/>
        <end position="281"/>
    </location>
</feature>
<keyword evidence="1" id="KW-0472">Membrane</keyword>
<proteinExistence type="predicted"/>
<feature type="transmembrane region" description="Helical" evidence="1">
    <location>
        <begin position="71"/>
        <end position="91"/>
    </location>
</feature>
<name>A0ABD3UTP8_SINWO</name>
<dbReference type="Pfam" id="PF21534">
    <property type="entry name" value="Rost"/>
    <property type="match status" value="1"/>
</dbReference>
<sequence>MPLAVFESMEQYCNITLGFVSEMTEQKDDNVLRSCSDCITYELRPESIGLNHDNPSEFIKSQWPVNQKVYIIYRLTVACGFTAWIAADILYESQEFYKSRPWDYLIYATNWSFILLGLTILFQSVTTCFYSVRSFNCLDRQTFERMPIALKVQWILQNLGYNSALVVTASYWSFIVFLDSSRVLQSEMSRIKHTLNSVYVVVDILISGAPIRVLHLLYTVSLGSVYSLFNAAYFLNNGTILDGNHYAYNLLDWRKPAEAIVTCILCVIMCVFSQVILYQIYKLRSLIFSQIYFRNGQKPESETEHILTEPTGYMTMVDRIDSIEVQE</sequence>
<keyword evidence="1" id="KW-1133">Transmembrane helix</keyword>
<keyword evidence="3" id="KW-1185">Reference proteome</keyword>
<dbReference type="InterPro" id="IPR049352">
    <property type="entry name" value="Rost"/>
</dbReference>
<gene>
    <name evidence="2" type="ORF">ACJMK2_016150</name>
</gene>
<dbReference type="PANTHER" id="PTHR12242">
    <property type="entry name" value="OS02G0130600 PROTEIN-RELATED"/>
    <property type="match status" value="1"/>
</dbReference>
<evidence type="ECO:0000313" key="3">
    <source>
        <dbReference type="Proteomes" id="UP001634394"/>
    </source>
</evidence>
<dbReference type="AlphaFoldDB" id="A0ABD3UTP8"/>
<keyword evidence="1" id="KW-0812">Transmembrane</keyword>
<evidence type="ECO:0000313" key="2">
    <source>
        <dbReference type="EMBL" id="KAL3852522.1"/>
    </source>
</evidence>
<evidence type="ECO:0000256" key="1">
    <source>
        <dbReference type="SAM" id="Phobius"/>
    </source>
</evidence>
<protein>
    <recommendedName>
        <fullName evidence="4">Protein rolling stone</fullName>
    </recommendedName>
</protein>
<reference evidence="2 3" key="1">
    <citation type="submission" date="2024-11" db="EMBL/GenBank/DDBJ databases">
        <title>Chromosome-level genome assembly of the freshwater bivalve Anodonta woodiana.</title>
        <authorList>
            <person name="Chen X."/>
        </authorList>
    </citation>
    <scope>NUCLEOTIDE SEQUENCE [LARGE SCALE GENOMIC DNA]</scope>
    <source>
        <strain evidence="2">MN2024</strain>
        <tissue evidence="2">Gills</tissue>
    </source>
</reference>
<feature type="transmembrane region" description="Helical" evidence="1">
    <location>
        <begin position="159"/>
        <end position="178"/>
    </location>
</feature>
<dbReference type="PANTHER" id="PTHR12242:SF45">
    <property type="entry name" value="MARVEL DOMAIN-CONTAINING PROTEIN"/>
    <property type="match status" value="1"/>
</dbReference>
<accession>A0ABD3UTP8</accession>
<organism evidence="2 3">
    <name type="scientific">Sinanodonta woodiana</name>
    <name type="common">Chinese pond mussel</name>
    <name type="synonym">Anodonta woodiana</name>
    <dbReference type="NCBI Taxonomy" id="1069815"/>
    <lineage>
        <taxon>Eukaryota</taxon>
        <taxon>Metazoa</taxon>
        <taxon>Spiralia</taxon>
        <taxon>Lophotrochozoa</taxon>
        <taxon>Mollusca</taxon>
        <taxon>Bivalvia</taxon>
        <taxon>Autobranchia</taxon>
        <taxon>Heteroconchia</taxon>
        <taxon>Palaeoheterodonta</taxon>
        <taxon>Unionida</taxon>
        <taxon>Unionoidea</taxon>
        <taxon>Unionidae</taxon>
        <taxon>Unioninae</taxon>
        <taxon>Sinanodonta</taxon>
    </lineage>
</organism>
<dbReference type="Proteomes" id="UP001634394">
    <property type="component" value="Unassembled WGS sequence"/>
</dbReference>
<comment type="caution">
    <text evidence="2">The sequence shown here is derived from an EMBL/GenBank/DDBJ whole genome shotgun (WGS) entry which is preliminary data.</text>
</comment>
<dbReference type="EMBL" id="JBJQND010000015">
    <property type="protein sequence ID" value="KAL3852522.1"/>
    <property type="molecule type" value="Genomic_DNA"/>
</dbReference>
<evidence type="ECO:0008006" key="4">
    <source>
        <dbReference type="Google" id="ProtNLM"/>
    </source>
</evidence>
<feature type="transmembrane region" description="Helical" evidence="1">
    <location>
        <begin position="111"/>
        <end position="132"/>
    </location>
</feature>